<feature type="compositionally biased region" description="Basic and acidic residues" evidence="1">
    <location>
        <begin position="15"/>
        <end position="32"/>
    </location>
</feature>
<gene>
    <name evidence="2" type="ORF">LOD99_9995</name>
</gene>
<reference evidence="2 3" key="1">
    <citation type="journal article" date="2023" name="BMC Biol.">
        <title>The compact genome of the sponge Oopsacas minuta (Hexactinellida) is lacking key metazoan core genes.</title>
        <authorList>
            <person name="Santini S."/>
            <person name="Schenkelaars Q."/>
            <person name="Jourda C."/>
            <person name="Duchesne M."/>
            <person name="Belahbib H."/>
            <person name="Rocher C."/>
            <person name="Selva M."/>
            <person name="Riesgo A."/>
            <person name="Vervoort M."/>
            <person name="Leys S.P."/>
            <person name="Kodjabachian L."/>
            <person name="Le Bivic A."/>
            <person name="Borchiellini C."/>
            <person name="Claverie J.M."/>
            <person name="Renard E."/>
        </authorList>
    </citation>
    <scope>NUCLEOTIDE SEQUENCE [LARGE SCALE GENOMIC DNA]</scope>
    <source>
        <strain evidence="2">SPO-2</strain>
    </source>
</reference>
<dbReference type="EMBL" id="JAKMXF010000014">
    <property type="protein sequence ID" value="KAI6661327.1"/>
    <property type="molecule type" value="Genomic_DNA"/>
</dbReference>
<organism evidence="2 3">
    <name type="scientific">Oopsacas minuta</name>
    <dbReference type="NCBI Taxonomy" id="111878"/>
    <lineage>
        <taxon>Eukaryota</taxon>
        <taxon>Metazoa</taxon>
        <taxon>Porifera</taxon>
        <taxon>Hexactinellida</taxon>
        <taxon>Hexasterophora</taxon>
        <taxon>Lyssacinosida</taxon>
        <taxon>Leucopsacidae</taxon>
        <taxon>Oopsacas</taxon>
    </lineage>
</organism>
<feature type="compositionally biased region" description="Acidic residues" evidence="1">
    <location>
        <begin position="1"/>
        <end position="10"/>
    </location>
</feature>
<proteinExistence type="predicted"/>
<dbReference type="AlphaFoldDB" id="A0AAV7KIY4"/>
<evidence type="ECO:0000313" key="3">
    <source>
        <dbReference type="Proteomes" id="UP001165289"/>
    </source>
</evidence>
<comment type="caution">
    <text evidence="2">The sequence shown here is derived from an EMBL/GenBank/DDBJ whole genome shotgun (WGS) entry which is preliminary data.</text>
</comment>
<evidence type="ECO:0000313" key="2">
    <source>
        <dbReference type="EMBL" id="KAI6661327.1"/>
    </source>
</evidence>
<sequence length="102" mass="11246">MQGQEIDEIFGENTEMQKNEKEKRKAGGKDTDTGGASGNAGDLRKAGQIVFPVGYKLSPLSSSFLTKIVDKPFFIRLQYSSRKLKRIVTNQPSPRGIISLIS</sequence>
<keyword evidence="3" id="KW-1185">Reference proteome</keyword>
<dbReference type="Proteomes" id="UP001165289">
    <property type="component" value="Unassembled WGS sequence"/>
</dbReference>
<feature type="region of interest" description="Disordered" evidence="1">
    <location>
        <begin position="1"/>
        <end position="42"/>
    </location>
</feature>
<accession>A0AAV7KIY4</accession>
<evidence type="ECO:0000256" key="1">
    <source>
        <dbReference type="SAM" id="MobiDB-lite"/>
    </source>
</evidence>
<name>A0AAV7KIY4_9METZ</name>
<protein>
    <submittedName>
        <fullName evidence="2">Uncharacterized protein</fullName>
    </submittedName>
</protein>